<evidence type="ECO:0008006" key="4">
    <source>
        <dbReference type="Google" id="ProtNLM"/>
    </source>
</evidence>
<dbReference type="RefSeq" id="WP_187593098.1">
    <property type="nucleotide sequence ID" value="NZ_CP060723.1"/>
</dbReference>
<dbReference type="KEGG" id="proe:H9L23_00270"/>
<evidence type="ECO:0000313" key="3">
    <source>
        <dbReference type="Proteomes" id="UP000515806"/>
    </source>
</evidence>
<evidence type="ECO:0000256" key="1">
    <source>
        <dbReference type="SAM" id="MobiDB-lite"/>
    </source>
</evidence>
<name>A0A7G9QGW6_9SPHI</name>
<accession>A0A7G9QGW6</accession>
<dbReference type="AlphaFoldDB" id="A0A7G9QGW6"/>
<evidence type="ECO:0000313" key="2">
    <source>
        <dbReference type="EMBL" id="QNN42591.1"/>
    </source>
</evidence>
<organism evidence="2 3">
    <name type="scientific">Pedobacter roseus</name>
    <dbReference type="NCBI Taxonomy" id="336820"/>
    <lineage>
        <taxon>Bacteria</taxon>
        <taxon>Pseudomonadati</taxon>
        <taxon>Bacteroidota</taxon>
        <taxon>Sphingobacteriia</taxon>
        <taxon>Sphingobacteriales</taxon>
        <taxon>Sphingobacteriaceae</taxon>
        <taxon>Pedobacter</taxon>
    </lineage>
</organism>
<dbReference type="EMBL" id="CP060723">
    <property type="protein sequence ID" value="QNN42591.1"/>
    <property type="molecule type" value="Genomic_DNA"/>
</dbReference>
<gene>
    <name evidence="2" type="ORF">H9L23_00270</name>
</gene>
<feature type="region of interest" description="Disordered" evidence="1">
    <location>
        <begin position="21"/>
        <end position="50"/>
    </location>
</feature>
<sequence>MKKTAIALVLGVALVSCNNKEKKTAENPNDSISTTTVEQPKASGSVSTTNVDWESIPEAKEIGNFPFFKPSKEFKILDEKDGLSEVFENEKLENYTGKDVYTTEGKLGVLVFENVDGQNFSRSLFEKNINDYMTKIGAKQLYKGDYPANETANEALRDKLKENLWNGKHRTIGLSDDEPFAVYAFKNNGKNYVVNVQYNSAQGYIFIMELKA</sequence>
<protein>
    <recommendedName>
        <fullName evidence="4">Lipoprotein</fullName>
    </recommendedName>
</protein>
<proteinExistence type="predicted"/>
<keyword evidence="3" id="KW-1185">Reference proteome</keyword>
<reference evidence="2 3" key="1">
    <citation type="submission" date="2020-08" db="EMBL/GenBank/DDBJ databases">
        <title>Genome sequence of Pedobacter roseus KACC 11594T.</title>
        <authorList>
            <person name="Hyun D.-W."/>
            <person name="Bae J.-W."/>
        </authorList>
    </citation>
    <scope>NUCLEOTIDE SEQUENCE [LARGE SCALE GENOMIC DNA]</scope>
    <source>
        <strain evidence="2 3">KACC 11594</strain>
    </source>
</reference>
<dbReference type="PROSITE" id="PS51257">
    <property type="entry name" value="PROKAR_LIPOPROTEIN"/>
    <property type="match status" value="1"/>
</dbReference>
<dbReference type="Proteomes" id="UP000515806">
    <property type="component" value="Chromosome"/>
</dbReference>
<feature type="compositionally biased region" description="Polar residues" evidence="1">
    <location>
        <begin position="26"/>
        <end position="50"/>
    </location>
</feature>